<dbReference type="EMBL" id="JAQQPM010000001">
    <property type="protein sequence ID" value="KAK2066889.1"/>
    <property type="molecule type" value="Genomic_DNA"/>
</dbReference>
<dbReference type="Proteomes" id="UP001217918">
    <property type="component" value="Unassembled WGS sequence"/>
</dbReference>
<proteinExistence type="predicted"/>
<reference evidence="1" key="1">
    <citation type="journal article" date="2023" name="Mol. Plant Microbe Interact.">
        <title>Elucidating the Obligate Nature and Biological Capacity of an Invasive Fungal Corn Pathogen.</title>
        <authorList>
            <person name="MacCready J.S."/>
            <person name="Roggenkamp E.M."/>
            <person name="Gdanetz K."/>
            <person name="Chilvers M.I."/>
        </authorList>
    </citation>
    <scope>NUCLEOTIDE SEQUENCE</scope>
    <source>
        <strain evidence="1">PM02</strain>
    </source>
</reference>
<keyword evidence="2" id="KW-1185">Reference proteome</keyword>
<evidence type="ECO:0000313" key="1">
    <source>
        <dbReference type="EMBL" id="KAK2066889.1"/>
    </source>
</evidence>
<protein>
    <submittedName>
        <fullName evidence="1">Uncharacterized protein</fullName>
    </submittedName>
</protein>
<organism evidence="1 2">
    <name type="scientific">Phyllachora maydis</name>
    <dbReference type="NCBI Taxonomy" id="1825666"/>
    <lineage>
        <taxon>Eukaryota</taxon>
        <taxon>Fungi</taxon>
        <taxon>Dikarya</taxon>
        <taxon>Ascomycota</taxon>
        <taxon>Pezizomycotina</taxon>
        <taxon>Sordariomycetes</taxon>
        <taxon>Sordariomycetidae</taxon>
        <taxon>Phyllachorales</taxon>
        <taxon>Phyllachoraceae</taxon>
        <taxon>Phyllachora</taxon>
    </lineage>
</organism>
<gene>
    <name evidence="1" type="ORF">P8C59_000669</name>
</gene>
<evidence type="ECO:0000313" key="2">
    <source>
        <dbReference type="Proteomes" id="UP001217918"/>
    </source>
</evidence>
<accession>A0AAD9HWK4</accession>
<comment type="caution">
    <text evidence="1">The sequence shown here is derived from an EMBL/GenBank/DDBJ whole genome shotgun (WGS) entry which is preliminary data.</text>
</comment>
<name>A0AAD9HWK4_9PEZI</name>
<sequence>MRMSSRGAGFALSITAPRQATQVVSFEKTSSPELDKALNEVREGIILPAYIPHHQRKKLHRAKYEQTLKTDPVILEIDGEIKRYRYSDPTKSSSSNTSQALQNCLNLMRTPEDFANLPALFTGLVKVADRRLRWDDRPRMVRLAGKAGSADVVLRMAKHAKQTGFILDQPETVSWMLAAFQGPAIESDYVKEKTETALQKTEHLIELLEQDIHKQPTKHMRKYAELRHIEFHLDPLFLGPRLHMAAMLALKHNEGKDVDGKVFKYARQMAAAWPAGKGMLELHHPEAYKERPVLFWLTYPKTFLIHVVPIWKGLQAAATVVDGELSAQLKARAANVEAEIKKASSVTQAVNIGEARDKFLLSMGMK</sequence>
<dbReference type="AlphaFoldDB" id="A0AAD9HWK4"/>